<dbReference type="PRINTS" id="PR00081">
    <property type="entry name" value="GDHRDH"/>
</dbReference>
<name>A0A6P8ZL73_THRPL</name>
<organism evidence="4">
    <name type="scientific">Thrips palmi</name>
    <name type="common">Melon thrips</name>
    <dbReference type="NCBI Taxonomy" id="161013"/>
    <lineage>
        <taxon>Eukaryota</taxon>
        <taxon>Metazoa</taxon>
        <taxon>Ecdysozoa</taxon>
        <taxon>Arthropoda</taxon>
        <taxon>Hexapoda</taxon>
        <taxon>Insecta</taxon>
        <taxon>Pterygota</taxon>
        <taxon>Neoptera</taxon>
        <taxon>Paraneoptera</taxon>
        <taxon>Thysanoptera</taxon>
        <taxon>Terebrantia</taxon>
        <taxon>Thripoidea</taxon>
        <taxon>Thripidae</taxon>
        <taxon>Thrips</taxon>
    </lineage>
</organism>
<dbReference type="KEGG" id="tpal:117643534"/>
<dbReference type="GeneID" id="117643534"/>
<accession>A0A6P8ZL73</accession>
<dbReference type="AlphaFoldDB" id="A0A6P8ZL73"/>
<feature type="transmembrane region" description="Helical" evidence="2">
    <location>
        <begin position="18"/>
        <end position="37"/>
    </location>
</feature>
<evidence type="ECO:0000256" key="1">
    <source>
        <dbReference type="ARBA" id="ARBA00023002"/>
    </source>
</evidence>
<keyword evidence="2" id="KW-1133">Transmembrane helix</keyword>
<dbReference type="InterPro" id="IPR002347">
    <property type="entry name" value="SDR_fam"/>
</dbReference>
<evidence type="ECO:0000313" key="3">
    <source>
        <dbReference type="Proteomes" id="UP000515158"/>
    </source>
</evidence>
<dbReference type="Pfam" id="PF00106">
    <property type="entry name" value="adh_short"/>
    <property type="match status" value="1"/>
</dbReference>
<proteinExistence type="predicted"/>
<evidence type="ECO:0000256" key="2">
    <source>
        <dbReference type="SAM" id="Phobius"/>
    </source>
</evidence>
<reference evidence="4" key="1">
    <citation type="submission" date="2025-08" db="UniProtKB">
        <authorList>
            <consortium name="RefSeq"/>
        </authorList>
    </citation>
    <scope>IDENTIFICATION</scope>
    <source>
        <tissue evidence="4">Total insect</tissue>
    </source>
</reference>
<dbReference type="Gene3D" id="3.40.50.720">
    <property type="entry name" value="NAD(P)-binding Rossmann-like Domain"/>
    <property type="match status" value="1"/>
</dbReference>
<keyword evidence="2" id="KW-0812">Transmembrane</keyword>
<gene>
    <name evidence="4" type="primary">LOC117643534</name>
</gene>
<dbReference type="PANTHER" id="PTHR43157">
    <property type="entry name" value="PHOSPHATIDYLINOSITOL-GLYCAN BIOSYNTHESIS CLASS F PROTEIN-RELATED"/>
    <property type="match status" value="1"/>
</dbReference>
<evidence type="ECO:0000313" key="4">
    <source>
        <dbReference type="RefSeq" id="XP_034238354.1"/>
    </source>
</evidence>
<dbReference type="SUPFAM" id="SSF51735">
    <property type="entry name" value="NAD(P)-binding Rossmann-fold domains"/>
    <property type="match status" value="1"/>
</dbReference>
<dbReference type="CDD" id="cd05327">
    <property type="entry name" value="retinol-DH_like_SDR_c_like"/>
    <property type="match status" value="1"/>
</dbReference>
<dbReference type="InterPro" id="IPR036291">
    <property type="entry name" value="NAD(P)-bd_dom_sf"/>
</dbReference>
<protein>
    <submittedName>
        <fullName evidence="4">Retinol dehydrogenase 12-like</fullName>
    </submittedName>
</protein>
<dbReference type="RefSeq" id="XP_034238354.1">
    <property type="nucleotide sequence ID" value="XM_034382463.1"/>
</dbReference>
<dbReference type="GO" id="GO:0016491">
    <property type="term" value="F:oxidoreductase activity"/>
    <property type="evidence" value="ECO:0007669"/>
    <property type="project" value="UniProtKB-KW"/>
</dbReference>
<keyword evidence="2" id="KW-0472">Membrane</keyword>
<dbReference type="PANTHER" id="PTHR43157:SF31">
    <property type="entry name" value="PHOSPHATIDYLINOSITOL-GLYCAN BIOSYNTHESIS CLASS F PROTEIN"/>
    <property type="match status" value="1"/>
</dbReference>
<dbReference type="OrthoDB" id="542013at2759"/>
<dbReference type="Proteomes" id="UP000515158">
    <property type="component" value="Unplaced"/>
</dbReference>
<dbReference type="InParanoid" id="A0A6P8ZL73"/>
<sequence length="350" mass="38675">MTQPTNTISLPPDPSESWWPYIIATIVAIISMLRSYMGGRSYKSSKNLTGKLVIITGANTGIGFEVARDMAERGARVVLACRNRIAAQTASSRITRMVPNAILDIRDLDLSSLQSVVDFVQKLPYNNVNYLILNAGVVFHPFQLTEDEFETHFQVNYLGHFLLTRLLMSKMCTTPGSRVISMTSQSHFAADICLHDLNLQINYSPRKAYGQSKLALLLMTQYLGMMLQGTNVNFMAVNPGLVRGTKHVSSSPVLSESFLLRMAMHPLMWLFMKSPKQGSQSVIYAALDPELDDIRGAYICDCEIAEPSPLASDKKLAADLFERSLSLVAAKAIAAGVSQIWKTDKSDAEN</sequence>
<keyword evidence="1" id="KW-0560">Oxidoreductase</keyword>
<keyword evidence="3" id="KW-1185">Reference proteome</keyword>